<proteinExistence type="inferred from homology"/>
<sequence>MTGKDYIWTKVEKTPKGRPITDIVEMGLSAPFIASDCIGALLRELKEHSTSGAIRLLVAIDDANSLYGRTLVRRADKTYAKPNDLTLVHHLRKLFEPNWSNGACVLVADKKEVSDARDTLTIPRITPLELFGEEGFEAIDPFVPVEVGLYSEKEIQAIYDYYLEKNWITSKLGRSERGRKEMMYLSAFNPYNYERLCAIV</sequence>
<gene>
    <name evidence="8" type="ORF">AB6A40_008805</name>
</gene>
<evidence type="ECO:0000256" key="4">
    <source>
        <dbReference type="ARBA" id="ARBA00022980"/>
    </source>
</evidence>
<comment type="similarity">
    <text evidence="2">Belongs to the mitochondrion-specific ribosomal protein mS29 family.</text>
</comment>
<evidence type="ECO:0000256" key="1">
    <source>
        <dbReference type="ARBA" id="ARBA00004173"/>
    </source>
</evidence>
<evidence type="ECO:0000313" key="8">
    <source>
        <dbReference type="EMBL" id="MFH4982096.1"/>
    </source>
</evidence>
<evidence type="ECO:0000313" key="9">
    <source>
        <dbReference type="Proteomes" id="UP001608902"/>
    </source>
</evidence>
<dbReference type="PANTHER" id="PTHR12810">
    <property type="entry name" value="MITOCHONDRIAL 28S RIBOSOMAL PROTEIN S29"/>
    <property type="match status" value="1"/>
</dbReference>
<keyword evidence="3" id="KW-0809">Transit peptide</keyword>
<evidence type="ECO:0000256" key="3">
    <source>
        <dbReference type="ARBA" id="ARBA00022946"/>
    </source>
</evidence>
<evidence type="ECO:0000256" key="7">
    <source>
        <dbReference type="ARBA" id="ARBA00035140"/>
    </source>
</evidence>
<keyword evidence="6" id="KW-0687">Ribonucleoprotein</keyword>
<keyword evidence="5" id="KW-0496">Mitochondrion</keyword>
<dbReference type="GO" id="GO:1990904">
    <property type="term" value="C:ribonucleoprotein complex"/>
    <property type="evidence" value="ECO:0007669"/>
    <property type="project" value="UniProtKB-KW"/>
</dbReference>
<reference evidence="8 9" key="1">
    <citation type="submission" date="2024-08" db="EMBL/GenBank/DDBJ databases">
        <title>Gnathostoma spinigerum genome.</title>
        <authorList>
            <person name="Gonzalez-Bertolin B."/>
            <person name="Monzon S."/>
            <person name="Zaballos A."/>
            <person name="Jimenez P."/>
            <person name="Dekumyoy P."/>
            <person name="Varona S."/>
            <person name="Cuesta I."/>
            <person name="Sumanam S."/>
            <person name="Adisakwattana P."/>
            <person name="Gasser R.B."/>
            <person name="Hernandez-Gonzalez A."/>
            <person name="Young N.D."/>
            <person name="Perteguer M.J."/>
        </authorList>
    </citation>
    <scope>NUCLEOTIDE SEQUENCE [LARGE SCALE GENOMIC DNA]</scope>
    <source>
        <strain evidence="8">AL3</strain>
        <tissue evidence="8">Liver</tissue>
    </source>
</reference>
<dbReference type="GO" id="GO:0005840">
    <property type="term" value="C:ribosome"/>
    <property type="evidence" value="ECO:0007669"/>
    <property type="project" value="UniProtKB-KW"/>
</dbReference>
<keyword evidence="4" id="KW-0689">Ribosomal protein</keyword>
<dbReference type="AlphaFoldDB" id="A0ABD6ERZ6"/>
<dbReference type="Proteomes" id="UP001608902">
    <property type="component" value="Unassembled WGS sequence"/>
</dbReference>
<evidence type="ECO:0000256" key="5">
    <source>
        <dbReference type="ARBA" id="ARBA00023128"/>
    </source>
</evidence>
<dbReference type="PANTHER" id="PTHR12810:SF0">
    <property type="entry name" value="SMALL RIBOSOMAL SUBUNIT PROTEIN MS29"/>
    <property type="match status" value="1"/>
</dbReference>
<accession>A0ABD6ERZ6</accession>
<protein>
    <recommendedName>
        <fullName evidence="7">Small ribosomal subunit protein mS29</fullName>
    </recommendedName>
</protein>
<dbReference type="InterPro" id="IPR019368">
    <property type="entry name" value="Ribosomal_mS29"/>
</dbReference>
<organism evidence="8 9">
    <name type="scientific">Gnathostoma spinigerum</name>
    <dbReference type="NCBI Taxonomy" id="75299"/>
    <lineage>
        <taxon>Eukaryota</taxon>
        <taxon>Metazoa</taxon>
        <taxon>Ecdysozoa</taxon>
        <taxon>Nematoda</taxon>
        <taxon>Chromadorea</taxon>
        <taxon>Rhabditida</taxon>
        <taxon>Spirurina</taxon>
        <taxon>Gnathostomatomorpha</taxon>
        <taxon>Gnathostomatoidea</taxon>
        <taxon>Gnathostomatidae</taxon>
        <taxon>Gnathostoma</taxon>
    </lineage>
</organism>
<comment type="caution">
    <text evidence="8">The sequence shown here is derived from an EMBL/GenBank/DDBJ whole genome shotgun (WGS) entry which is preliminary data.</text>
</comment>
<dbReference type="PRINTS" id="PR01716">
    <property type="entry name" value="DEATHASSOCP3"/>
</dbReference>
<keyword evidence="9" id="KW-1185">Reference proteome</keyword>
<dbReference type="InterPro" id="IPR008092">
    <property type="entry name" value="Ribosomal_mS29_met"/>
</dbReference>
<name>A0ABD6ERZ6_9BILA</name>
<dbReference type="EMBL" id="JBGFUD010008478">
    <property type="protein sequence ID" value="MFH4982096.1"/>
    <property type="molecule type" value="Genomic_DNA"/>
</dbReference>
<evidence type="ECO:0000256" key="6">
    <source>
        <dbReference type="ARBA" id="ARBA00023274"/>
    </source>
</evidence>
<dbReference type="Pfam" id="PF10236">
    <property type="entry name" value="DAP3"/>
    <property type="match status" value="1"/>
</dbReference>
<dbReference type="GO" id="GO:0005739">
    <property type="term" value="C:mitochondrion"/>
    <property type="evidence" value="ECO:0007669"/>
    <property type="project" value="UniProtKB-SubCell"/>
</dbReference>
<comment type="subcellular location">
    <subcellularLocation>
        <location evidence="1">Mitochondrion</location>
    </subcellularLocation>
</comment>
<evidence type="ECO:0000256" key="2">
    <source>
        <dbReference type="ARBA" id="ARBA00009863"/>
    </source>
</evidence>